<proteinExistence type="predicted"/>
<gene>
    <name evidence="1" type="ORF">JOC58_002160</name>
</gene>
<sequence length="55" mass="6337">MVVFCAVMIRCLALQSGAGNVITMSESLSAHNRMLTTKMTWMEDIQWLIIHRRKL</sequence>
<evidence type="ECO:0000313" key="1">
    <source>
        <dbReference type="EMBL" id="MDR6244267.1"/>
    </source>
</evidence>
<keyword evidence="2" id="KW-1185">Reference proteome</keyword>
<comment type="caution">
    <text evidence="1">The sequence shown here is derived from an EMBL/GenBank/DDBJ whole genome shotgun (WGS) entry which is preliminary data.</text>
</comment>
<evidence type="ECO:0000313" key="2">
    <source>
        <dbReference type="Proteomes" id="UP001185028"/>
    </source>
</evidence>
<reference evidence="1 2" key="1">
    <citation type="submission" date="2023-07" db="EMBL/GenBank/DDBJ databases">
        <title>Genomic Encyclopedia of Type Strains, Phase IV (KMG-IV): sequencing the most valuable type-strain genomes for metagenomic binning, comparative biology and taxonomic classification.</title>
        <authorList>
            <person name="Goeker M."/>
        </authorList>
    </citation>
    <scope>NUCLEOTIDE SEQUENCE [LARGE SCALE GENOMIC DNA]</scope>
    <source>
        <strain evidence="1 2">DSM 22170</strain>
    </source>
</reference>
<dbReference type="EMBL" id="JAVDQH010000007">
    <property type="protein sequence ID" value="MDR6244267.1"/>
    <property type="molecule type" value="Genomic_DNA"/>
</dbReference>
<organism evidence="1 2">
    <name type="scientific">Paenibacillus hunanensis</name>
    <dbReference type="NCBI Taxonomy" id="539262"/>
    <lineage>
        <taxon>Bacteria</taxon>
        <taxon>Bacillati</taxon>
        <taxon>Bacillota</taxon>
        <taxon>Bacilli</taxon>
        <taxon>Bacillales</taxon>
        <taxon>Paenibacillaceae</taxon>
        <taxon>Paenibacillus</taxon>
    </lineage>
</organism>
<name>A0ABU1IZX6_9BACL</name>
<protein>
    <submittedName>
        <fullName evidence="1">Uncharacterized protein</fullName>
    </submittedName>
</protein>
<accession>A0ABU1IZX6</accession>
<dbReference type="Proteomes" id="UP001185028">
    <property type="component" value="Unassembled WGS sequence"/>
</dbReference>